<keyword evidence="5" id="KW-1185">Reference proteome</keyword>
<dbReference type="AlphaFoldDB" id="A0A164JTF0"/>
<dbReference type="PANTHER" id="PTHR37984">
    <property type="entry name" value="PROTEIN CBG26694"/>
    <property type="match status" value="1"/>
</dbReference>
<dbReference type="Gene3D" id="3.30.70.270">
    <property type="match status" value="1"/>
</dbReference>
<sequence length="196" mass="22641">VMLSNKIIRESHSPFAAAIVMVHKKDGEMRMCIDYRALNKISVKDKYPLPRIDDTIDALCGSVYFSTLDLLSGYWQIEIEESDKHKTAFICEFCEYECLTSYFRKFIHAFADKAHPLTALTRKSAEWKEGEEQRGVFDCFKNCLITRPVLGYPYFSREFIIYTDASGYGIGAVLAKNSLHLNKRIQRIPTDRNFVN</sequence>
<comment type="caution">
    <text evidence="4">The sequence shown here is derived from an EMBL/GenBank/DDBJ whole genome shotgun (WGS) entry which is preliminary data.</text>
</comment>
<dbReference type="Pfam" id="PF00078">
    <property type="entry name" value="RVT_1"/>
    <property type="match status" value="1"/>
</dbReference>
<evidence type="ECO:0000259" key="3">
    <source>
        <dbReference type="Pfam" id="PF17919"/>
    </source>
</evidence>
<dbReference type="GO" id="GO:0003824">
    <property type="term" value="F:catalytic activity"/>
    <property type="evidence" value="ECO:0007669"/>
    <property type="project" value="UniProtKB-KW"/>
</dbReference>
<dbReference type="InterPro" id="IPR043128">
    <property type="entry name" value="Rev_trsase/Diguanyl_cyclase"/>
</dbReference>
<dbReference type="SUPFAM" id="SSF56672">
    <property type="entry name" value="DNA/RNA polymerases"/>
    <property type="match status" value="1"/>
</dbReference>
<name>A0A164JTF0_9CRUS</name>
<accession>A0A164JTF0</accession>
<dbReference type="Gene3D" id="3.10.10.10">
    <property type="entry name" value="HIV Type 1 Reverse Transcriptase, subunit A, domain 1"/>
    <property type="match status" value="1"/>
</dbReference>
<evidence type="ECO:0000313" key="5">
    <source>
        <dbReference type="Proteomes" id="UP000076858"/>
    </source>
</evidence>
<feature type="non-terminal residue" evidence="4">
    <location>
        <position position="196"/>
    </location>
</feature>
<dbReference type="Pfam" id="PF17919">
    <property type="entry name" value="RT_RNaseH_2"/>
    <property type="match status" value="1"/>
</dbReference>
<evidence type="ECO:0000313" key="4">
    <source>
        <dbReference type="EMBL" id="KZS02639.1"/>
    </source>
</evidence>
<dbReference type="CDD" id="cd01647">
    <property type="entry name" value="RT_LTR"/>
    <property type="match status" value="1"/>
</dbReference>
<reference evidence="4 5" key="1">
    <citation type="submission" date="2016-03" db="EMBL/GenBank/DDBJ databases">
        <title>EvidentialGene: Evidence-directed Construction of Genes on Genomes.</title>
        <authorList>
            <person name="Gilbert D.G."/>
            <person name="Choi J.-H."/>
            <person name="Mockaitis K."/>
            <person name="Colbourne J."/>
            <person name="Pfrender M."/>
        </authorList>
    </citation>
    <scope>NUCLEOTIDE SEQUENCE [LARGE SCALE GENOMIC DNA]</scope>
    <source>
        <strain evidence="4 5">Xinb3</strain>
        <tissue evidence="4">Complete organism</tissue>
    </source>
</reference>
<dbReference type="InterPro" id="IPR043502">
    <property type="entry name" value="DNA/RNA_pol_sf"/>
</dbReference>
<dbReference type="EMBL" id="LRGB01003883">
    <property type="protein sequence ID" value="KZS02639.1"/>
    <property type="molecule type" value="Genomic_DNA"/>
</dbReference>
<dbReference type="InterPro" id="IPR000477">
    <property type="entry name" value="RT_dom"/>
</dbReference>
<evidence type="ECO:0000259" key="2">
    <source>
        <dbReference type="Pfam" id="PF00078"/>
    </source>
</evidence>
<keyword evidence="1" id="KW-0511">Multifunctional enzyme</keyword>
<proteinExistence type="predicted"/>
<feature type="non-terminal residue" evidence="4">
    <location>
        <position position="1"/>
    </location>
</feature>
<evidence type="ECO:0008006" key="6">
    <source>
        <dbReference type="Google" id="ProtNLM"/>
    </source>
</evidence>
<dbReference type="InterPro" id="IPR050951">
    <property type="entry name" value="Retrovirus_Pol_polyprotein"/>
</dbReference>
<feature type="domain" description="Reverse transcriptase/retrotransposon-derived protein RNase H-like" evidence="3">
    <location>
        <begin position="131"/>
        <end position="178"/>
    </location>
</feature>
<evidence type="ECO:0000256" key="1">
    <source>
        <dbReference type="ARBA" id="ARBA00023268"/>
    </source>
</evidence>
<dbReference type="GO" id="GO:0071897">
    <property type="term" value="P:DNA biosynthetic process"/>
    <property type="evidence" value="ECO:0007669"/>
    <property type="project" value="UniProtKB-ARBA"/>
</dbReference>
<organism evidence="4 5">
    <name type="scientific">Daphnia magna</name>
    <dbReference type="NCBI Taxonomy" id="35525"/>
    <lineage>
        <taxon>Eukaryota</taxon>
        <taxon>Metazoa</taxon>
        <taxon>Ecdysozoa</taxon>
        <taxon>Arthropoda</taxon>
        <taxon>Crustacea</taxon>
        <taxon>Branchiopoda</taxon>
        <taxon>Diplostraca</taxon>
        <taxon>Cladocera</taxon>
        <taxon>Anomopoda</taxon>
        <taxon>Daphniidae</taxon>
        <taxon>Daphnia</taxon>
    </lineage>
</organism>
<dbReference type="InterPro" id="IPR041577">
    <property type="entry name" value="RT_RNaseH_2"/>
</dbReference>
<feature type="domain" description="Reverse transcriptase" evidence="2">
    <location>
        <begin position="22"/>
        <end position="98"/>
    </location>
</feature>
<gene>
    <name evidence="4" type="ORF">APZ42_000245</name>
</gene>
<protein>
    <recommendedName>
        <fullName evidence="6">Reverse transcriptase/retrotransposon-derived protein RNase H-like domain-containing protein</fullName>
    </recommendedName>
</protein>
<dbReference type="PANTHER" id="PTHR37984:SF5">
    <property type="entry name" value="PROTEIN NYNRIN-LIKE"/>
    <property type="match status" value="1"/>
</dbReference>
<dbReference type="Proteomes" id="UP000076858">
    <property type="component" value="Unassembled WGS sequence"/>
</dbReference>